<dbReference type="Pfam" id="PF08907">
    <property type="entry name" value="DUF1853"/>
    <property type="match status" value="1"/>
</dbReference>
<dbReference type="EMBL" id="SJPW01000003">
    <property type="protein sequence ID" value="TWU56719.1"/>
    <property type="molecule type" value="Genomic_DNA"/>
</dbReference>
<proteinExistence type="predicted"/>
<dbReference type="RefSeq" id="WP_146457998.1">
    <property type="nucleotide sequence ID" value="NZ_SJPW01000003.1"/>
</dbReference>
<accession>A0A5C6FAS5</accession>
<dbReference type="InterPro" id="IPR015003">
    <property type="entry name" value="DUF1853"/>
</dbReference>
<dbReference type="Proteomes" id="UP000318288">
    <property type="component" value="Unassembled WGS sequence"/>
</dbReference>
<dbReference type="OrthoDB" id="378654at2"/>
<evidence type="ECO:0008006" key="3">
    <source>
        <dbReference type="Google" id="ProtNLM"/>
    </source>
</evidence>
<dbReference type="AlphaFoldDB" id="A0A5C6FAS5"/>
<keyword evidence="2" id="KW-1185">Reference proteome</keyword>
<sequence length="293" mass="33225">MLSGPQLLADLAWAINSPALASVQTEPLPVEHAVPAEALATEGLVIVPSKIDVDHLVEFFRYQPPRKVGHYFERLMHYWLAHVRGVEIVAASEQIRRGNDTLGEVDFVFRDEAGRLNHLEVAVKFYLYQHDQTILGSHFIGPNLRDTFQRKIDRIEQHQLPISRGPYSGIEIRQAIVKGVVFYESSQFPPSTLPDRMLADHLRGTIIRSSDLDIIRHDAQFRYRVLNKPFWLSAIAEGAGTWNSLSTGEQVVHRIGQSDARFGSPVLLARFQLDGDRVQEADRIFVVDDCWPN</sequence>
<reference evidence="1 2" key="1">
    <citation type="submission" date="2019-02" db="EMBL/GenBank/DDBJ databases">
        <title>Deep-cultivation of Planctomycetes and their phenomic and genomic characterization uncovers novel biology.</title>
        <authorList>
            <person name="Wiegand S."/>
            <person name="Jogler M."/>
            <person name="Boedeker C."/>
            <person name="Pinto D."/>
            <person name="Vollmers J."/>
            <person name="Rivas-Marin E."/>
            <person name="Kohn T."/>
            <person name="Peeters S.H."/>
            <person name="Heuer A."/>
            <person name="Rast P."/>
            <person name="Oberbeckmann S."/>
            <person name="Bunk B."/>
            <person name="Jeske O."/>
            <person name="Meyerdierks A."/>
            <person name="Storesund J.E."/>
            <person name="Kallscheuer N."/>
            <person name="Luecker S."/>
            <person name="Lage O.M."/>
            <person name="Pohl T."/>
            <person name="Merkel B.J."/>
            <person name="Hornburger P."/>
            <person name="Mueller R.-W."/>
            <person name="Bruemmer F."/>
            <person name="Labrenz M."/>
            <person name="Spormann A.M."/>
            <person name="Op Den Camp H."/>
            <person name="Overmann J."/>
            <person name="Amann R."/>
            <person name="Jetten M.S.M."/>
            <person name="Mascher T."/>
            <person name="Medema M.H."/>
            <person name="Devos D.P."/>
            <person name="Kaster A.-K."/>
            <person name="Ovreas L."/>
            <person name="Rohde M."/>
            <person name="Galperin M.Y."/>
            <person name="Jogler C."/>
        </authorList>
    </citation>
    <scope>NUCLEOTIDE SEQUENCE [LARGE SCALE GENOMIC DNA]</scope>
    <source>
        <strain evidence="1 2">Poly51</strain>
    </source>
</reference>
<name>A0A5C6FAS5_9BACT</name>
<evidence type="ECO:0000313" key="2">
    <source>
        <dbReference type="Proteomes" id="UP000318288"/>
    </source>
</evidence>
<organism evidence="1 2">
    <name type="scientific">Rubripirellula tenax</name>
    <dbReference type="NCBI Taxonomy" id="2528015"/>
    <lineage>
        <taxon>Bacteria</taxon>
        <taxon>Pseudomonadati</taxon>
        <taxon>Planctomycetota</taxon>
        <taxon>Planctomycetia</taxon>
        <taxon>Pirellulales</taxon>
        <taxon>Pirellulaceae</taxon>
        <taxon>Rubripirellula</taxon>
    </lineage>
</organism>
<gene>
    <name evidence="1" type="ORF">Poly51_26360</name>
</gene>
<evidence type="ECO:0000313" key="1">
    <source>
        <dbReference type="EMBL" id="TWU56719.1"/>
    </source>
</evidence>
<comment type="caution">
    <text evidence="1">The sequence shown here is derived from an EMBL/GenBank/DDBJ whole genome shotgun (WGS) entry which is preliminary data.</text>
</comment>
<protein>
    <recommendedName>
        <fullName evidence="3">DUF1853 domain-containing protein</fullName>
    </recommendedName>
</protein>